<dbReference type="Proteomes" id="UP000321947">
    <property type="component" value="Unassembled WGS sequence"/>
</dbReference>
<dbReference type="EMBL" id="SSTE01013117">
    <property type="protein sequence ID" value="KAA0047652.1"/>
    <property type="molecule type" value="Genomic_DNA"/>
</dbReference>
<name>A0A5D3CAD2_CUCMM</name>
<evidence type="ECO:0000313" key="3">
    <source>
        <dbReference type="Proteomes" id="UP000321393"/>
    </source>
</evidence>
<dbReference type="EMBL" id="SSTD01012901">
    <property type="protein sequence ID" value="TYK08310.1"/>
    <property type="molecule type" value="Genomic_DNA"/>
</dbReference>
<gene>
    <name evidence="2" type="ORF">E5676_scaffold648G001000</name>
    <name evidence="1" type="ORF">E6C27_scaffold115G001430</name>
</gene>
<dbReference type="AlphaFoldDB" id="A0A5D3CAD2"/>
<comment type="caution">
    <text evidence="2">The sequence shown here is derived from an EMBL/GenBank/DDBJ whole genome shotgun (WGS) entry which is preliminary data.</text>
</comment>
<sequence>MLEPSRPLEWGDQGVERVGLRRCCHPFCGVFVITETFLRKAGNARQRNILLNKISFSCGGVCWCWWGWPGVVEEGEPEASHEYKFLVMAEFSTFVDEVELWVVYVYVVSFDGTREYSQNMELEKYVYKHGKIPISITQGAEKLNSPHVVHFSNIIGVTMRDKFLVCCLKFANVPPEYIEIVKGTLQRYFVLDFTNHALNRFVEHQMLTSFKEYKGDLHGHFKKCGDPKQADAKLPTRLKNRLEGLTLPLRSLSKSTILGAIKDQQGY</sequence>
<evidence type="ECO:0000313" key="4">
    <source>
        <dbReference type="Proteomes" id="UP000321947"/>
    </source>
</evidence>
<organism evidence="2 4">
    <name type="scientific">Cucumis melo var. makuwa</name>
    <name type="common">Oriental melon</name>
    <dbReference type="NCBI Taxonomy" id="1194695"/>
    <lineage>
        <taxon>Eukaryota</taxon>
        <taxon>Viridiplantae</taxon>
        <taxon>Streptophyta</taxon>
        <taxon>Embryophyta</taxon>
        <taxon>Tracheophyta</taxon>
        <taxon>Spermatophyta</taxon>
        <taxon>Magnoliopsida</taxon>
        <taxon>eudicotyledons</taxon>
        <taxon>Gunneridae</taxon>
        <taxon>Pentapetalae</taxon>
        <taxon>rosids</taxon>
        <taxon>fabids</taxon>
        <taxon>Cucurbitales</taxon>
        <taxon>Cucurbitaceae</taxon>
        <taxon>Benincaseae</taxon>
        <taxon>Cucumis</taxon>
    </lineage>
</organism>
<evidence type="ECO:0000313" key="1">
    <source>
        <dbReference type="EMBL" id="KAA0047652.1"/>
    </source>
</evidence>
<proteinExistence type="predicted"/>
<evidence type="ECO:0000313" key="2">
    <source>
        <dbReference type="EMBL" id="TYK08310.1"/>
    </source>
</evidence>
<accession>A0A5D3CAD2</accession>
<reference evidence="3 4" key="1">
    <citation type="submission" date="2019-08" db="EMBL/GenBank/DDBJ databases">
        <title>Draft genome sequences of two oriental melons (Cucumis melo L. var makuwa).</title>
        <authorList>
            <person name="Kwon S.-Y."/>
        </authorList>
    </citation>
    <scope>NUCLEOTIDE SEQUENCE [LARGE SCALE GENOMIC DNA]</scope>
    <source>
        <strain evidence="4">cv. Chang Bougi</strain>
        <strain evidence="3">cv. SW 3</strain>
        <tissue evidence="2">Leaf</tissue>
    </source>
</reference>
<dbReference type="OrthoDB" id="5587616at2759"/>
<dbReference type="Proteomes" id="UP000321393">
    <property type="component" value="Unassembled WGS sequence"/>
</dbReference>
<protein>
    <submittedName>
        <fullName evidence="2">CACTA en-spm transposon protein</fullName>
    </submittedName>
</protein>